<dbReference type="InterPro" id="IPR010349">
    <property type="entry name" value="Asparaginase_II"/>
</dbReference>
<proteinExistence type="predicted"/>
<name>A0A511Z0N2_9CELL</name>
<dbReference type="Pfam" id="PF06089">
    <property type="entry name" value="Asparaginase_II"/>
    <property type="match status" value="1"/>
</dbReference>
<evidence type="ECO:0000313" key="1">
    <source>
        <dbReference type="EMBL" id="GEN81014.1"/>
    </source>
</evidence>
<protein>
    <submittedName>
        <fullName evidence="1">Asparaginase</fullName>
    </submittedName>
</protein>
<evidence type="ECO:0000313" key="2">
    <source>
        <dbReference type="Proteomes" id="UP000321484"/>
    </source>
</evidence>
<dbReference type="PANTHER" id="PTHR42110:SF1">
    <property type="entry name" value="L-ASPARAGINASE, PUTATIVE (AFU_ORTHOLOGUE AFUA_3G11890)-RELATED"/>
    <property type="match status" value="1"/>
</dbReference>
<comment type="caution">
    <text evidence="1">The sequence shown here is derived from an EMBL/GenBank/DDBJ whole genome shotgun (WGS) entry which is preliminary data.</text>
</comment>
<organism evidence="1 2">
    <name type="scientific">Actinotalea fermentans</name>
    <dbReference type="NCBI Taxonomy" id="43671"/>
    <lineage>
        <taxon>Bacteria</taxon>
        <taxon>Bacillati</taxon>
        <taxon>Actinomycetota</taxon>
        <taxon>Actinomycetes</taxon>
        <taxon>Micrococcales</taxon>
        <taxon>Cellulomonadaceae</taxon>
        <taxon>Actinotalea</taxon>
    </lineage>
</organism>
<dbReference type="PANTHER" id="PTHR42110">
    <property type="entry name" value="L-ASPARAGINASE, PUTATIVE (AFU_ORTHOLOGUE AFUA_3G11890)-RELATED"/>
    <property type="match status" value="1"/>
</dbReference>
<keyword evidence="2" id="KW-1185">Reference proteome</keyword>
<dbReference type="Proteomes" id="UP000321484">
    <property type="component" value="Unassembled WGS sequence"/>
</dbReference>
<dbReference type="RefSeq" id="WP_034249165.1">
    <property type="nucleotide sequence ID" value="NZ_BJYK01000009.1"/>
</dbReference>
<dbReference type="AlphaFoldDB" id="A0A511Z0N2"/>
<sequence length="359" mass="37084">MSPQAGPLAVVVRGGVVESVHVGHLVVVRPDGTVSRAVGDPDATIFARSSLKPLQAAAMLGAGLEIDDEGLALACASHSGTPEHLAVVRRVLAGAGLTEDDLQNTPDLPLDAAAAHAWRQGGRGPASVTQNCSGKHAAMLATCAGAGSSDWDPASYRSPEHPLQVRVRETIELLTGVPVRDVTVDGCGAPLFSTTVHGLARAFGRIAAAASGEGRPGVPWWGEELWAQHGAFQRVGRVMRTYPFLVGGPGRDVSRFMAAVPGLVAKDGAEGVYAAGFADGTGVAFKIADGSARARPVVLRDVLEHRWQQDWAAAPDQWAVAEVRAIGHVPVLGHGEPVGEIVGVGGDDVGRAVVGARWA</sequence>
<dbReference type="EMBL" id="BJYK01000009">
    <property type="protein sequence ID" value="GEN81014.1"/>
    <property type="molecule type" value="Genomic_DNA"/>
</dbReference>
<dbReference type="OrthoDB" id="9780674at2"/>
<gene>
    <name evidence="1" type="primary">ansA</name>
    <name evidence="1" type="ORF">AFE02nite_27480</name>
</gene>
<reference evidence="1 2" key="1">
    <citation type="submission" date="2019-07" db="EMBL/GenBank/DDBJ databases">
        <title>Whole genome shotgun sequence of Actinotalea fermentans NBRC 105374.</title>
        <authorList>
            <person name="Hosoyama A."/>
            <person name="Uohara A."/>
            <person name="Ohji S."/>
            <person name="Ichikawa N."/>
        </authorList>
    </citation>
    <scope>NUCLEOTIDE SEQUENCE [LARGE SCALE GENOMIC DNA]</scope>
    <source>
        <strain evidence="1 2">NBRC 105374</strain>
    </source>
</reference>
<accession>A0A511Z0N2</accession>